<comment type="caution">
    <text evidence="2">The sequence shown here is derived from an EMBL/GenBank/DDBJ whole genome shotgun (WGS) entry which is preliminary data.</text>
</comment>
<feature type="compositionally biased region" description="Basic and acidic residues" evidence="1">
    <location>
        <begin position="325"/>
        <end position="336"/>
    </location>
</feature>
<feature type="region of interest" description="Disordered" evidence="1">
    <location>
        <begin position="298"/>
        <end position="348"/>
    </location>
</feature>
<evidence type="ECO:0000313" key="3">
    <source>
        <dbReference type="Proteomes" id="UP000530660"/>
    </source>
</evidence>
<sequence length="458" mass="50956">MVGSLQQFERLVRLLDVNMLERSISKDSLKLLREDPLGRLQEQCECIHEYMKESKQSLHECASSLGFMWTRLPMLESQMHQLLGETTTTTDDELISSPFSNAKRFAQHLRQIEHQSAQVQKAANRLQRWLAILEETPPTPQEHARQSVALADATWYLRHQYGERLRQIYESTFRCTMSIARLQREWEALAARAQQVSELLRDETLPASRLALHRILDQKNEENTSSMDDAWNVSALSTSGAMIASATPSASDGKQLFAESTPLPKADRTRTVLVHRLRQAIRRQALAHGRDSIGRLEAQTISGQVKEQKAMTTSLASGRSLEPQNTEHRSPNEKRHPPTVTQSSQTSCSGTLSKAVVATLPSALPASEYAGRGRPTDATVASMASSTRRPLGSDEGSHPQADVAKSSFSSIQSSSGASKSQQEVSRQGMSFDFGALELAREEPTEFVLQLAIQRARIL</sequence>
<keyword evidence="3" id="KW-1185">Reference proteome</keyword>
<feature type="compositionally biased region" description="Polar residues" evidence="1">
    <location>
        <begin position="299"/>
        <end position="317"/>
    </location>
</feature>
<feature type="region of interest" description="Disordered" evidence="1">
    <location>
        <begin position="367"/>
        <end position="425"/>
    </location>
</feature>
<evidence type="ECO:0000256" key="1">
    <source>
        <dbReference type="SAM" id="MobiDB-lite"/>
    </source>
</evidence>
<gene>
    <name evidence="2" type="ORF">F1559_004830</name>
</gene>
<organism evidence="2 3">
    <name type="scientific">Cyanidiococcus yangmingshanensis</name>
    <dbReference type="NCBI Taxonomy" id="2690220"/>
    <lineage>
        <taxon>Eukaryota</taxon>
        <taxon>Rhodophyta</taxon>
        <taxon>Bangiophyceae</taxon>
        <taxon>Cyanidiales</taxon>
        <taxon>Cyanidiaceae</taxon>
        <taxon>Cyanidiococcus</taxon>
    </lineage>
</organism>
<accession>A0A7J7IQH7</accession>
<dbReference type="EMBL" id="VWRR01000002">
    <property type="protein sequence ID" value="KAF6005000.1"/>
    <property type="molecule type" value="Genomic_DNA"/>
</dbReference>
<proteinExistence type="predicted"/>
<dbReference type="Proteomes" id="UP000530660">
    <property type="component" value="Unassembled WGS sequence"/>
</dbReference>
<dbReference type="AlphaFoldDB" id="A0A7J7IQH7"/>
<name>A0A7J7IQH7_9RHOD</name>
<evidence type="ECO:0000313" key="2">
    <source>
        <dbReference type="EMBL" id="KAF6005000.1"/>
    </source>
</evidence>
<feature type="compositionally biased region" description="Polar residues" evidence="1">
    <location>
        <begin position="339"/>
        <end position="348"/>
    </location>
</feature>
<protein>
    <submittedName>
        <fullName evidence="2">Uncharacterized protein</fullName>
    </submittedName>
</protein>
<reference evidence="2 3" key="1">
    <citation type="journal article" date="2020" name="J. Phycol.">
        <title>Comparative genome analysis reveals Cyanidiococcus gen. nov., a new extremophilic red algal genus sister to Cyanidioschyzon (Cyanidioschyzonaceae, Rhodophyta).</title>
        <authorList>
            <person name="Liu S.-L."/>
            <person name="Chiang Y.-R."/>
            <person name="Yoon H.S."/>
            <person name="Fu H.-Y."/>
        </authorList>
    </citation>
    <scope>NUCLEOTIDE SEQUENCE [LARGE SCALE GENOMIC DNA]</scope>
    <source>
        <strain evidence="2 3">THAL066</strain>
    </source>
</reference>
<feature type="compositionally biased region" description="Low complexity" evidence="1">
    <location>
        <begin position="406"/>
        <end position="425"/>
    </location>
</feature>